<dbReference type="EMBL" id="FPJE01000012">
    <property type="protein sequence ID" value="SFW57853.1"/>
    <property type="molecule type" value="Genomic_DNA"/>
</dbReference>
<dbReference type="AlphaFoldDB" id="A0A1K1QDP0"/>
<dbReference type="Gene3D" id="1.10.260.40">
    <property type="entry name" value="lambda repressor-like DNA-binding domains"/>
    <property type="match status" value="1"/>
</dbReference>
<evidence type="ECO:0000313" key="1">
    <source>
        <dbReference type="EMBL" id="SFW57853.1"/>
    </source>
</evidence>
<organism evidence="1 2">
    <name type="scientific">Sinomicrobium oceani</name>
    <dbReference type="NCBI Taxonomy" id="1150368"/>
    <lineage>
        <taxon>Bacteria</taxon>
        <taxon>Pseudomonadati</taxon>
        <taxon>Bacteroidota</taxon>
        <taxon>Flavobacteriia</taxon>
        <taxon>Flavobacteriales</taxon>
        <taxon>Flavobacteriaceae</taxon>
        <taxon>Sinomicrobium</taxon>
    </lineage>
</organism>
<sequence>MCFDYFVFMDDKTDIGKLVSRYIYYTWISKAKSQRDFASTHDIEEATVRRIKNVALGTSNVEYNMTVKTLHKICNKRGISLQDFFRMVEEFSKGAR</sequence>
<name>A0A1K1QDP0_9FLAO</name>
<proteinExistence type="predicted"/>
<gene>
    <name evidence="1" type="ORF">SAMN02927921_02485</name>
</gene>
<reference evidence="1 2" key="1">
    <citation type="submission" date="2016-11" db="EMBL/GenBank/DDBJ databases">
        <authorList>
            <person name="Jaros S."/>
            <person name="Januszkiewicz K."/>
            <person name="Wedrychowicz H."/>
        </authorList>
    </citation>
    <scope>NUCLEOTIDE SEQUENCE [LARGE SCALE GENOMIC DNA]</scope>
    <source>
        <strain evidence="1 2">CGMCC 1.12145</strain>
    </source>
</reference>
<evidence type="ECO:0000313" key="2">
    <source>
        <dbReference type="Proteomes" id="UP000182248"/>
    </source>
</evidence>
<protein>
    <recommendedName>
        <fullName evidence="3">Cro/C1-type HTH DNA-binding domain-containing protein</fullName>
    </recommendedName>
</protein>
<accession>A0A1K1QDP0</accession>
<dbReference type="Proteomes" id="UP000182248">
    <property type="component" value="Unassembled WGS sequence"/>
</dbReference>
<keyword evidence="2" id="KW-1185">Reference proteome</keyword>
<dbReference type="GO" id="GO:0003677">
    <property type="term" value="F:DNA binding"/>
    <property type="evidence" value="ECO:0007669"/>
    <property type="project" value="InterPro"/>
</dbReference>
<evidence type="ECO:0008006" key="3">
    <source>
        <dbReference type="Google" id="ProtNLM"/>
    </source>
</evidence>
<dbReference type="InterPro" id="IPR010982">
    <property type="entry name" value="Lambda_DNA-bd_dom_sf"/>
</dbReference>